<comment type="caution">
    <text evidence="1">The sequence shown here is derived from an EMBL/GenBank/DDBJ whole genome shotgun (WGS) entry which is preliminary data.</text>
</comment>
<evidence type="ECO:0000313" key="1">
    <source>
        <dbReference type="EMBL" id="MBK3495722.1"/>
    </source>
</evidence>
<name>A0ABS1H8H7_9BACL</name>
<dbReference type="GO" id="GO:0003677">
    <property type="term" value="F:DNA binding"/>
    <property type="evidence" value="ECO:0007669"/>
    <property type="project" value="UniProtKB-KW"/>
</dbReference>
<dbReference type="EMBL" id="JAEOAH010000017">
    <property type="protein sequence ID" value="MBK3495722.1"/>
    <property type="molecule type" value="Genomic_DNA"/>
</dbReference>
<dbReference type="RefSeq" id="WP_100794913.1">
    <property type="nucleotide sequence ID" value="NZ_JAEOAH010000017.1"/>
</dbReference>
<sequence>MVDYKVTNKEEFISLVQSEILTSSEVLDELQISRQALNSLVKRGKLVPVKELSRDKLFLRENVESRKEAAKELHTKYRPYDE</sequence>
<protein>
    <submittedName>
        <fullName evidence="1">DNA-binding protein</fullName>
    </submittedName>
</protein>
<organism evidence="1 2">
    <name type="scientific">Viridibacillus soli</name>
    <dbReference type="NCBI Taxonomy" id="2798301"/>
    <lineage>
        <taxon>Bacteria</taxon>
        <taxon>Bacillati</taxon>
        <taxon>Bacillota</taxon>
        <taxon>Bacilli</taxon>
        <taxon>Bacillales</taxon>
        <taxon>Caryophanaceae</taxon>
        <taxon>Viridibacillus</taxon>
    </lineage>
</organism>
<keyword evidence="1" id="KW-0238">DNA-binding</keyword>
<reference evidence="1 2" key="1">
    <citation type="submission" date="2020-12" db="EMBL/GenBank/DDBJ databases">
        <title>YIM B01967 draft genome.</title>
        <authorList>
            <person name="Yan X."/>
        </authorList>
    </citation>
    <scope>NUCLEOTIDE SEQUENCE [LARGE SCALE GENOMIC DNA]</scope>
    <source>
        <strain evidence="1 2">YIM B01967</strain>
    </source>
</reference>
<keyword evidence="2" id="KW-1185">Reference proteome</keyword>
<accession>A0ABS1H8H7</accession>
<proteinExistence type="predicted"/>
<gene>
    <name evidence="1" type="ORF">JFL43_12830</name>
</gene>
<dbReference type="Proteomes" id="UP000618943">
    <property type="component" value="Unassembled WGS sequence"/>
</dbReference>
<evidence type="ECO:0000313" key="2">
    <source>
        <dbReference type="Proteomes" id="UP000618943"/>
    </source>
</evidence>